<evidence type="ECO:0000313" key="7">
    <source>
        <dbReference type="Proteomes" id="UP000002154"/>
    </source>
</evidence>
<proteinExistence type="inferred from homology"/>
<dbReference type="SMART" id="SM00731">
    <property type="entry name" value="SprT"/>
    <property type="match status" value="1"/>
</dbReference>
<keyword evidence="2 4" id="KW-0479">Metal-binding</keyword>
<evidence type="ECO:0000313" key="6">
    <source>
        <dbReference type="EMBL" id="ABY41503.1"/>
    </source>
</evidence>
<sequence length="162" mass="19348">MEIFFSLGGMRMDEQEIQRLVEEVSLQCFGMPFLHKAMFNSRLRTTGGRYLLKNHNIELNYRYYEVYGKEELVGIVKHELCHYHLHITGKGYKHRDRDFRELLKKVGAPRFCKRMISEEETRVSMYECMGCSFQYVRRRQINTQRYVCGKCKGQLKLVVKTS</sequence>
<comment type="cofactor">
    <cofactor evidence="4">
        <name>Zn(2+)</name>
        <dbReference type="ChEBI" id="CHEBI:29105"/>
    </cofactor>
    <text evidence="4">Binds 1 zinc ion.</text>
</comment>
<feature type="binding site" evidence="4">
    <location>
        <position position="78"/>
    </location>
    <ligand>
        <name>Zn(2+)</name>
        <dbReference type="ChEBI" id="CHEBI:29105"/>
    </ligand>
</feature>
<dbReference type="NCBIfam" id="NF003339">
    <property type="entry name" value="PRK04351.1"/>
    <property type="match status" value="1"/>
</dbReference>
<reference evidence="6 7" key="1">
    <citation type="journal article" date="2008" name="Chem. Biol. Interact.">
        <title>Extending the Bacillus cereus group genomics to putative food-borne pathogens of different toxicity.</title>
        <authorList>
            <person name="Lapidus A."/>
            <person name="Goltsman E."/>
            <person name="Auger S."/>
            <person name="Galleron N."/>
            <person name="Segurens B."/>
            <person name="Dossat C."/>
            <person name="Land M.L."/>
            <person name="Broussolle V."/>
            <person name="Brillard J."/>
            <person name="Guinebretiere M.H."/>
            <person name="Sanchis V."/>
            <person name="Nguen-The C."/>
            <person name="Lereclus D."/>
            <person name="Richardson P."/>
            <person name="Wincker P."/>
            <person name="Weissenbach J."/>
            <person name="Ehrlich S.D."/>
            <person name="Sorokin A."/>
        </authorList>
    </citation>
    <scope>NUCLEOTIDE SEQUENCE [LARGE SCALE GENOMIC DNA]</scope>
    <source>
        <strain evidence="6 7">KBAB4</strain>
    </source>
</reference>
<evidence type="ECO:0000256" key="1">
    <source>
        <dbReference type="ARBA" id="ARBA00022490"/>
    </source>
</evidence>
<accession>A9VQF7</accession>
<dbReference type="Pfam" id="PF10263">
    <property type="entry name" value="SprT-like"/>
    <property type="match status" value="1"/>
</dbReference>
<dbReference type="HOGENOM" id="CLU_123820_0_0_9"/>
<dbReference type="GO" id="GO:0006950">
    <property type="term" value="P:response to stress"/>
    <property type="evidence" value="ECO:0007669"/>
    <property type="project" value="UniProtKB-ARBA"/>
</dbReference>
<dbReference type="InterPro" id="IPR035240">
    <property type="entry name" value="SprT_Zn_ribbon"/>
</dbReference>
<dbReference type="InterPro" id="IPR023524">
    <property type="entry name" value="Uncharacterised_SprT-like"/>
</dbReference>
<dbReference type="Proteomes" id="UP000002154">
    <property type="component" value="Chromosome"/>
</dbReference>
<dbReference type="InterPro" id="IPR006640">
    <property type="entry name" value="SprT-like_domain"/>
</dbReference>
<dbReference type="GO" id="GO:0008270">
    <property type="term" value="F:zinc ion binding"/>
    <property type="evidence" value="ECO:0007669"/>
    <property type="project" value="UniProtKB-UniRule"/>
</dbReference>
<dbReference type="KEGG" id="bwe:BcerKBAB4_0235"/>
<dbReference type="EMBL" id="CP000903">
    <property type="protein sequence ID" value="ABY41503.1"/>
    <property type="molecule type" value="Genomic_DNA"/>
</dbReference>
<keyword evidence="1 4" id="KW-0963">Cytoplasm</keyword>
<dbReference type="HAMAP" id="MF_00745">
    <property type="entry name" value="SprT_like"/>
    <property type="match status" value="1"/>
</dbReference>
<keyword evidence="3 4" id="KW-0862">Zinc</keyword>
<dbReference type="GO" id="GO:0005737">
    <property type="term" value="C:cytoplasm"/>
    <property type="evidence" value="ECO:0007669"/>
    <property type="project" value="UniProtKB-SubCell"/>
</dbReference>
<evidence type="ECO:0000256" key="3">
    <source>
        <dbReference type="ARBA" id="ARBA00022833"/>
    </source>
</evidence>
<comment type="subcellular location">
    <subcellularLocation>
        <location evidence="4">Cytoplasm</location>
    </subcellularLocation>
</comment>
<evidence type="ECO:0000256" key="2">
    <source>
        <dbReference type="ARBA" id="ARBA00022723"/>
    </source>
</evidence>
<evidence type="ECO:0000256" key="4">
    <source>
        <dbReference type="HAMAP-Rule" id="MF_00745"/>
    </source>
</evidence>
<dbReference type="eggNOG" id="COG3091">
    <property type="taxonomic scope" value="Bacteria"/>
</dbReference>
<comment type="similarity">
    <text evidence="4">Belongs to the SprT family.</text>
</comment>
<gene>
    <name evidence="6" type="ordered locus">BcerKBAB4_0235</name>
</gene>
<feature type="binding site" evidence="4">
    <location>
        <position position="82"/>
    </location>
    <ligand>
        <name>Zn(2+)</name>
        <dbReference type="ChEBI" id="CHEBI:29105"/>
    </ligand>
</feature>
<feature type="active site" evidence="4">
    <location>
        <position position="79"/>
    </location>
</feature>
<name>A9VQF7_BACMK</name>
<dbReference type="AlphaFoldDB" id="A9VQF7"/>
<feature type="domain" description="SprT-like" evidence="5">
    <location>
        <begin position="15"/>
        <end position="158"/>
    </location>
</feature>
<dbReference type="Pfam" id="PF17283">
    <property type="entry name" value="Zn_ribbon_SprT"/>
    <property type="match status" value="1"/>
</dbReference>
<evidence type="ECO:0000259" key="5">
    <source>
        <dbReference type="SMART" id="SM00731"/>
    </source>
</evidence>
<protein>
    <recommendedName>
        <fullName evidence="4">Protein SprT-like</fullName>
    </recommendedName>
</protein>
<organism evidence="6 7">
    <name type="scientific">Bacillus mycoides (strain KBAB4)</name>
    <name type="common">Bacillus weihenstephanensis</name>
    <dbReference type="NCBI Taxonomy" id="315730"/>
    <lineage>
        <taxon>Bacteria</taxon>
        <taxon>Bacillati</taxon>
        <taxon>Bacillota</taxon>
        <taxon>Bacilli</taxon>
        <taxon>Bacillales</taxon>
        <taxon>Bacillaceae</taxon>
        <taxon>Bacillus</taxon>
        <taxon>Bacillus cereus group</taxon>
    </lineage>
</organism>